<proteinExistence type="predicted"/>
<keyword evidence="2" id="KW-1185">Reference proteome</keyword>
<organism evidence="1 2">
    <name type="scientific">Portunus trituberculatus</name>
    <name type="common">Swimming crab</name>
    <name type="synonym">Neptunus trituberculatus</name>
    <dbReference type="NCBI Taxonomy" id="210409"/>
    <lineage>
        <taxon>Eukaryota</taxon>
        <taxon>Metazoa</taxon>
        <taxon>Ecdysozoa</taxon>
        <taxon>Arthropoda</taxon>
        <taxon>Crustacea</taxon>
        <taxon>Multicrustacea</taxon>
        <taxon>Malacostraca</taxon>
        <taxon>Eumalacostraca</taxon>
        <taxon>Eucarida</taxon>
        <taxon>Decapoda</taxon>
        <taxon>Pleocyemata</taxon>
        <taxon>Brachyura</taxon>
        <taxon>Eubrachyura</taxon>
        <taxon>Portunoidea</taxon>
        <taxon>Portunidae</taxon>
        <taxon>Portuninae</taxon>
        <taxon>Portunus</taxon>
    </lineage>
</organism>
<reference evidence="1 2" key="1">
    <citation type="submission" date="2019-05" db="EMBL/GenBank/DDBJ databases">
        <title>Another draft genome of Portunus trituberculatus and its Hox gene families provides insights of decapod evolution.</title>
        <authorList>
            <person name="Jeong J.-H."/>
            <person name="Song I."/>
            <person name="Kim S."/>
            <person name="Choi T."/>
            <person name="Kim D."/>
            <person name="Ryu S."/>
            <person name="Kim W."/>
        </authorList>
    </citation>
    <scope>NUCLEOTIDE SEQUENCE [LARGE SCALE GENOMIC DNA]</scope>
    <source>
        <tissue evidence="1">Muscle</tissue>
    </source>
</reference>
<gene>
    <name evidence="1" type="ORF">E2C01_015346</name>
</gene>
<dbReference type="AlphaFoldDB" id="A0A5B7DMR7"/>
<name>A0A5B7DMR7_PORTR</name>
<sequence>MIITSLAENQKELERVCPAKYYIQLPHLSFIKKRVLVLLPIDVIVPSKMRLVVMEDRKE</sequence>
<accession>A0A5B7DMR7</accession>
<dbReference type="EMBL" id="VSRR010001076">
    <property type="protein sequence ID" value="MPC22334.1"/>
    <property type="molecule type" value="Genomic_DNA"/>
</dbReference>
<comment type="caution">
    <text evidence="1">The sequence shown here is derived from an EMBL/GenBank/DDBJ whole genome shotgun (WGS) entry which is preliminary data.</text>
</comment>
<protein>
    <submittedName>
        <fullName evidence="1">Uncharacterized protein</fullName>
    </submittedName>
</protein>
<evidence type="ECO:0000313" key="2">
    <source>
        <dbReference type="Proteomes" id="UP000324222"/>
    </source>
</evidence>
<dbReference type="Proteomes" id="UP000324222">
    <property type="component" value="Unassembled WGS sequence"/>
</dbReference>
<evidence type="ECO:0000313" key="1">
    <source>
        <dbReference type="EMBL" id="MPC22334.1"/>
    </source>
</evidence>